<protein>
    <submittedName>
        <fullName evidence="2">Uncharacterized protein</fullName>
    </submittedName>
</protein>
<name>A0A550BT60_9AGAR</name>
<evidence type="ECO:0000313" key="2">
    <source>
        <dbReference type="EMBL" id="TRM55735.1"/>
    </source>
</evidence>
<feature type="region of interest" description="Disordered" evidence="1">
    <location>
        <begin position="592"/>
        <end position="616"/>
    </location>
</feature>
<evidence type="ECO:0000313" key="3">
    <source>
        <dbReference type="Proteomes" id="UP000320762"/>
    </source>
</evidence>
<accession>A0A550BT60</accession>
<comment type="caution">
    <text evidence="2">The sequence shown here is derived from an EMBL/GenBank/DDBJ whole genome shotgun (WGS) entry which is preliminary data.</text>
</comment>
<dbReference type="EMBL" id="VDMD01000099">
    <property type="protein sequence ID" value="TRM55735.1"/>
    <property type="molecule type" value="Genomic_DNA"/>
</dbReference>
<gene>
    <name evidence="2" type="ORF">BD626DRAFT_636521</name>
</gene>
<reference evidence="2 3" key="1">
    <citation type="journal article" date="2019" name="New Phytol.">
        <title>Comparative genomics reveals unique wood-decay strategies and fruiting body development in the Schizophyllaceae.</title>
        <authorList>
            <person name="Almasi E."/>
            <person name="Sahu N."/>
            <person name="Krizsan K."/>
            <person name="Balint B."/>
            <person name="Kovacs G.M."/>
            <person name="Kiss B."/>
            <person name="Cseklye J."/>
            <person name="Drula E."/>
            <person name="Henrissat B."/>
            <person name="Nagy I."/>
            <person name="Chovatia M."/>
            <person name="Adam C."/>
            <person name="LaButti K."/>
            <person name="Lipzen A."/>
            <person name="Riley R."/>
            <person name="Grigoriev I.V."/>
            <person name="Nagy L.G."/>
        </authorList>
    </citation>
    <scope>NUCLEOTIDE SEQUENCE [LARGE SCALE GENOMIC DNA]</scope>
    <source>
        <strain evidence="2 3">NL-1724</strain>
    </source>
</reference>
<proteinExistence type="predicted"/>
<organism evidence="2 3">
    <name type="scientific">Schizophyllum amplum</name>
    <dbReference type="NCBI Taxonomy" id="97359"/>
    <lineage>
        <taxon>Eukaryota</taxon>
        <taxon>Fungi</taxon>
        <taxon>Dikarya</taxon>
        <taxon>Basidiomycota</taxon>
        <taxon>Agaricomycotina</taxon>
        <taxon>Agaricomycetes</taxon>
        <taxon>Agaricomycetidae</taxon>
        <taxon>Agaricales</taxon>
        <taxon>Schizophyllaceae</taxon>
        <taxon>Schizophyllum</taxon>
    </lineage>
</organism>
<dbReference type="Proteomes" id="UP000320762">
    <property type="component" value="Unassembled WGS sequence"/>
</dbReference>
<evidence type="ECO:0000256" key="1">
    <source>
        <dbReference type="SAM" id="MobiDB-lite"/>
    </source>
</evidence>
<dbReference type="AlphaFoldDB" id="A0A550BT60"/>
<keyword evidence="3" id="KW-1185">Reference proteome</keyword>
<sequence length="616" mass="66710">MATLEMQYFLSTYLFAKTAATIVQYPSLTDEEAENLVLDAMTPFELDTMASLTREDYAHIQLYAESGGQWAVLPSVKDPQYDGPTAYDDNAAQIRGYGACGVDEHVVESHVHSEHYNSQHQDLVESSAEKILHSCHQLADMAAASPDDETPFMHVARDNAVVDPAPIEGDPHGNVAAQHMSLSAPLTYNHFTPQPSILYAGHAGHLSNGSHARDQHVTFTSAPTVDGKYRDDASTTIGAHSWTSIDAAVQGSGESMPTTLAVSQVPSRTPAPALFGQNEPAAFNSWQRVSETAPAGVPRTIPISVCYNFGQNAPAAFTFRAEMSTAGPSTSTAGSPFGGDSTSLYLNTLLRTGDYIADIYLEAADLGLYYTSEGAENTNTTLGTDAGCHGGPHYAADTQPYGLLDRAAPLLPVVDDNALPAREGQVAIPSSEQNKPSQRQARFTPRPGDHKARQKYRNFAEKHGATVDELLPFRVFYRVRCEIAHPVGLTKPCIGISDTACDSGALYDHVKECAERTCKNENGRYACLWSGCEFEASDTAQLKKHLLRLKTHFCAEAVRCPSCHTVNNQASNHVKHLEKCKALHKELHTRHKYSKDAAAAANPDGSQKATTDFGEQ</sequence>
<feature type="region of interest" description="Disordered" evidence="1">
    <location>
        <begin position="426"/>
        <end position="452"/>
    </location>
</feature>
<feature type="compositionally biased region" description="Polar residues" evidence="1">
    <location>
        <begin position="428"/>
        <end position="441"/>
    </location>
</feature>